<feature type="region of interest" description="Disordered" evidence="1">
    <location>
        <begin position="23"/>
        <end position="44"/>
    </location>
</feature>
<sequence length="159" mass="17385">MVFLKSIYHIAPFLISPPPIEAKDASTRRAQPRSQTADTTLPSSKAATPLRLRRFLLASQMEMSQLVAQTVVDAPQNVDVDLNVDEGDDEVADNKGGGHIVSWSSKSNLKWNLRLEEWTEVELPPYGVGGDGMVIEVVAEDTSAAGDGKRWCGSYLFPL</sequence>
<protein>
    <submittedName>
        <fullName evidence="2">Uncharacterized protein</fullName>
    </submittedName>
</protein>
<reference evidence="2" key="1">
    <citation type="submission" date="2023-04" db="EMBL/GenBank/DDBJ databases">
        <authorList>
            <person name="Vijverberg K."/>
            <person name="Xiong W."/>
            <person name="Schranz E."/>
        </authorList>
    </citation>
    <scope>NUCLEOTIDE SEQUENCE</scope>
</reference>
<name>A0AA35ZMJ6_LACSI</name>
<dbReference type="AlphaFoldDB" id="A0AA35ZMJ6"/>
<gene>
    <name evidence="2" type="ORF">LSALG_LOCUS33861</name>
</gene>
<evidence type="ECO:0000313" key="3">
    <source>
        <dbReference type="Proteomes" id="UP001177003"/>
    </source>
</evidence>
<keyword evidence="3" id="KW-1185">Reference proteome</keyword>
<dbReference type="Proteomes" id="UP001177003">
    <property type="component" value="Chromosome 7"/>
</dbReference>
<accession>A0AA35ZMJ6</accession>
<evidence type="ECO:0000313" key="2">
    <source>
        <dbReference type="EMBL" id="CAI9294901.1"/>
    </source>
</evidence>
<evidence type="ECO:0000256" key="1">
    <source>
        <dbReference type="SAM" id="MobiDB-lite"/>
    </source>
</evidence>
<dbReference type="EMBL" id="OX465083">
    <property type="protein sequence ID" value="CAI9294901.1"/>
    <property type="molecule type" value="Genomic_DNA"/>
</dbReference>
<feature type="compositionally biased region" description="Polar residues" evidence="1">
    <location>
        <begin position="28"/>
        <end position="44"/>
    </location>
</feature>
<proteinExistence type="predicted"/>
<organism evidence="2 3">
    <name type="scientific">Lactuca saligna</name>
    <name type="common">Willowleaf lettuce</name>
    <dbReference type="NCBI Taxonomy" id="75948"/>
    <lineage>
        <taxon>Eukaryota</taxon>
        <taxon>Viridiplantae</taxon>
        <taxon>Streptophyta</taxon>
        <taxon>Embryophyta</taxon>
        <taxon>Tracheophyta</taxon>
        <taxon>Spermatophyta</taxon>
        <taxon>Magnoliopsida</taxon>
        <taxon>eudicotyledons</taxon>
        <taxon>Gunneridae</taxon>
        <taxon>Pentapetalae</taxon>
        <taxon>asterids</taxon>
        <taxon>campanulids</taxon>
        <taxon>Asterales</taxon>
        <taxon>Asteraceae</taxon>
        <taxon>Cichorioideae</taxon>
        <taxon>Cichorieae</taxon>
        <taxon>Lactucinae</taxon>
        <taxon>Lactuca</taxon>
    </lineage>
</organism>